<dbReference type="EMBL" id="OP429121">
    <property type="protein sequence ID" value="WEG68813.1"/>
    <property type="molecule type" value="Genomic_DNA"/>
</dbReference>
<evidence type="ECO:0000259" key="2">
    <source>
        <dbReference type="Pfam" id="PF17442"/>
    </source>
</evidence>
<dbReference type="InterPro" id="IPR035385">
    <property type="entry name" value="U62/UL91"/>
</dbReference>
<comment type="similarity">
    <text evidence="1">Belongs to the herpesviridae UL91 family.</text>
</comment>
<reference evidence="3" key="1">
    <citation type="submission" date="2022-09" db="EMBL/GenBank/DDBJ databases">
        <authorList>
            <person name="Vucak M."/>
            <person name="Davison A.J."/>
        </authorList>
    </citation>
    <scope>NUCLEOTIDE SEQUENCE</scope>
    <source>
        <strain evidence="3">Mnat29</strain>
        <strain evidence="4">Mnat36</strain>
    </source>
</reference>
<feature type="domain" description="Herpesvirus U62/UL91 functional" evidence="2">
    <location>
        <begin position="1"/>
        <end position="65"/>
    </location>
</feature>
<evidence type="ECO:0000313" key="3">
    <source>
        <dbReference type="EMBL" id="WEG68813.1"/>
    </source>
</evidence>
<organism evidence="3">
    <name type="scientific">Mastomys natalensis cytomegalovirus 1</name>
    <dbReference type="NCBI Taxonomy" id="2973541"/>
    <lineage>
        <taxon>Viruses</taxon>
        <taxon>Duplodnaviria</taxon>
        <taxon>Heunggongvirae</taxon>
        <taxon>Peploviricota</taxon>
        <taxon>Herviviricetes</taxon>
        <taxon>Herpesvirales</taxon>
        <taxon>Orthoherpesviridae</taxon>
        <taxon>Betaherpesvirinae</taxon>
        <taxon>Muromegalovirus</taxon>
    </lineage>
</organism>
<evidence type="ECO:0000256" key="1">
    <source>
        <dbReference type="ARBA" id="ARBA00008288"/>
    </source>
</evidence>
<dbReference type="EMBL" id="OP429138">
    <property type="protein sequence ID" value="WEG71177.1"/>
    <property type="molecule type" value="Genomic_DNA"/>
</dbReference>
<protein>
    <submittedName>
        <fullName evidence="3">Protein UL91</fullName>
    </submittedName>
</protein>
<dbReference type="EMBL" id="OP429122">
    <property type="protein sequence ID" value="WEG68949.1"/>
    <property type="molecule type" value="Genomic_DNA"/>
</dbReference>
<gene>
    <name evidence="3" type="primary">M91</name>
</gene>
<sequence>MNVILGELNKAGIQHDTLHDVFQLAESIAESCEFFRQPGESRLRVLDLAASLFDHVAAECIVDVVSLGLTDTGGSGVDGSPDGSNQDA</sequence>
<reference evidence="3" key="2">
    <citation type="submission" date="2023-06" db="EMBL/GenBank/DDBJ databases">
        <title>Isolation and genome sequencing of cytomegaloviruses from Natal multimammate mice (Mastomys natalensis).</title>
        <authorList>
            <person name="Jarvis M.A."/>
            <person name="Davison A.J."/>
        </authorList>
    </citation>
    <scope>NUCLEOTIDE SEQUENCE</scope>
    <source>
        <strain evidence="3">Mnat29</strain>
        <strain evidence="4">Mnat36</strain>
    </source>
</reference>
<evidence type="ECO:0000313" key="4">
    <source>
        <dbReference type="EMBL" id="WEG68949.1"/>
    </source>
</evidence>
<accession>A0A9Y1IJI7</accession>
<proteinExistence type="inferred from homology"/>
<name>A0A9Y1IJI7_9BETA</name>
<dbReference type="Pfam" id="PF17442">
    <property type="entry name" value="U62_UL91"/>
    <property type="match status" value="1"/>
</dbReference>